<keyword evidence="3" id="KW-1185">Reference proteome</keyword>
<proteinExistence type="predicted"/>
<dbReference type="AlphaFoldDB" id="A0A8T9MSV4"/>
<accession>A0A8T9MSV4</accession>
<evidence type="ECO:0000256" key="1">
    <source>
        <dbReference type="SAM" id="SignalP"/>
    </source>
</evidence>
<evidence type="ECO:0000313" key="3">
    <source>
        <dbReference type="Proteomes" id="UP000831534"/>
    </source>
</evidence>
<evidence type="ECO:0000313" key="2">
    <source>
        <dbReference type="EMBL" id="UOP04687.1"/>
    </source>
</evidence>
<organism evidence="2 3">
    <name type="scientific">Conchiformibius kuhniae</name>
    <dbReference type="NCBI Taxonomy" id="211502"/>
    <lineage>
        <taxon>Bacteria</taxon>
        <taxon>Pseudomonadati</taxon>
        <taxon>Pseudomonadota</taxon>
        <taxon>Betaproteobacteria</taxon>
        <taxon>Neisseriales</taxon>
        <taxon>Neisseriaceae</taxon>
        <taxon>Conchiformibius</taxon>
    </lineage>
</organism>
<dbReference type="RefSeq" id="WP_084165996.1">
    <property type="nucleotide sequence ID" value="NZ_CP091521.1"/>
</dbReference>
<reference evidence="2" key="2">
    <citation type="submission" date="2024-09" db="EMBL/GenBank/DDBJ databases">
        <authorList>
            <person name="Veyrier F.J."/>
        </authorList>
    </citation>
    <scope>NUCLEOTIDE SEQUENCE</scope>
    <source>
        <strain evidence="2">17694</strain>
    </source>
</reference>
<dbReference type="KEGG" id="ckh:LVJ77_10915"/>
<sequence>MKAKIAALTVAALVSAPAFAQHNATQIFEQQVFAAHAPVNAVELSQTEMKETEGELAPWAVGAIIGGGWEGIQYAYGAYKGDYKWDTGKFAGNVTKGAVVGGTLGLGGGAAAARTIGPIKHWVRIGGKSYSHSQKTHTYALRWGTNKHYAKEIPNQTARNLNQALRNTKLPGSSWRVQDKGHFHFKKIEK</sequence>
<dbReference type="Proteomes" id="UP000831534">
    <property type="component" value="Chromosome"/>
</dbReference>
<gene>
    <name evidence="2" type="ORF">LVJ77_10915</name>
</gene>
<protein>
    <submittedName>
        <fullName evidence="2">Uncharacterized protein</fullName>
    </submittedName>
</protein>
<dbReference type="EMBL" id="CP091521">
    <property type="protein sequence ID" value="UOP04687.1"/>
    <property type="molecule type" value="Genomic_DNA"/>
</dbReference>
<feature type="chain" id="PRO_5035779863" evidence="1">
    <location>
        <begin position="21"/>
        <end position="190"/>
    </location>
</feature>
<feature type="signal peptide" evidence="1">
    <location>
        <begin position="1"/>
        <end position="20"/>
    </location>
</feature>
<name>A0A8T9MSV4_9NEIS</name>
<reference evidence="2" key="1">
    <citation type="journal article" date="2022" name="Res Sq">
        <title>Evolution of multicellular longitudinally dividing oral cavity symbionts (Neisseriaceae).</title>
        <authorList>
            <person name="Nyongesa S."/>
            <person name="Weber P."/>
            <person name="Bernet E."/>
            <person name="Pullido F."/>
            <person name="Nieckarz M."/>
            <person name="Delaby M."/>
            <person name="Nieves C."/>
            <person name="Viehboeck T."/>
            <person name="Krause N."/>
            <person name="Rivera-Millot A."/>
            <person name="Nakamura A."/>
            <person name="Vischer N."/>
            <person name="VanNieuwenhze M."/>
            <person name="Brun Y."/>
            <person name="Cava F."/>
            <person name="Bulgheresi S."/>
            <person name="Veyrier F."/>
        </authorList>
    </citation>
    <scope>NUCLEOTIDE SEQUENCE</scope>
    <source>
        <strain evidence="2">17694</strain>
    </source>
</reference>
<keyword evidence="1" id="KW-0732">Signal</keyword>